<feature type="signal peptide" evidence="2">
    <location>
        <begin position="1"/>
        <end position="27"/>
    </location>
</feature>
<accession>A0ABT1ZY05</accession>
<feature type="compositionally biased region" description="Basic and acidic residues" evidence="1">
    <location>
        <begin position="49"/>
        <end position="77"/>
    </location>
</feature>
<evidence type="ECO:0000256" key="1">
    <source>
        <dbReference type="SAM" id="MobiDB-lite"/>
    </source>
</evidence>
<feature type="region of interest" description="Disordered" evidence="1">
    <location>
        <begin position="33"/>
        <end position="84"/>
    </location>
</feature>
<dbReference type="RefSeq" id="WP_258819052.1">
    <property type="nucleotide sequence ID" value="NZ_JANUGW010000022.1"/>
</dbReference>
<keyword evidence="4" id="KW-1185">Reference proteome</keyword>
<evidence type="ECO:0000313" key="4">
    <source>
        <dbReference type="Proteomes" id="UP001204151"/>
    </source>
</evidence>
<reference evidence="3 4" key="1">
    <citation type="submission" date="2022-08" db="EMBL/GenBank/DDBJ databases">
        <title>Reclassification of Massilia species as members of the genera Telluria, Duganella, Pseudoduganella, Mokoshia gen. nov. and Zemynaea gen. nov. using orthogonal and non-orthogonal genome-based approaches.</title>
        <authorList>
            <person name="Bowman J.P."/>
        </authorList>
    </citation>
    <scope>NUCLEOTIDE SEQUENCE [LARGE SCALE GENOMIC DNA]</scope>
    <source>
        <strain evidence="3 4">JCM 31316</strain>
    </source>
</reference>
<dbReference type="InterPro" id="IPR047780">
    <property type="entry name" value="TssQ-like"/>
</dbReference>
<protein>
    <submittedName>
        <fullName evidence="3">TssQ family T6SS-associated lipoprotein</fullName>
    </submittedName>
</protein>
<dbReference type="EMBL" id="JANUGW010000022">
    <property type="protein sequence ID" value="MCS0584494.1"/>
    <property type="molecule type" value="Genomic_DNA"/>
</dbReference>
<dbReference type="NCBIfam" id="NF038027">
    <property type="entry name" value="TssQ_fam"/>
    <property type="match status" value="1"/>
</dbReference>
<evidence type="ECO:0000313" key="3">
    <source>
        <dbReference type="EMBL" id="MCS0584494.1"/>
    </source>
</evidence>
<dbReference type="Proteomes" id="UP001204151">
    <property type="component" value="Unassembled WGS sequence"/>
</dbReference>
<sequence>MNIQRPARPIAHAVLLTAAAALLSGCAGFPGFDKTQARTPTHPKAVTTPEREAPAVREAPARPKEKPREREREREEAPAPANGLQEGIRLYNDGDYNGAIRRLSARDVNNGPLATRLQALKYLAFSYCVTSRPGPCRQAFDRALRLDPSFDLAPGEHGHPLWGPVFTKAKQAAVAR</sequence>
<keyword evidence="3" id="KW-0449">Lipoprotein</keyword>
<evidence type="ECO:0000256" key="2">
    <source>
        <dbReference type="SAM" id="SignalP"/>
    </source>
</evidence>
<feature type="chain" id="PRO_5046349591" evidence="2">
    <location>
        <begin position="28"/>
        <end position="176"/>
    </location>
</feature>
<comment type="caution">
    <text evidence="3">The sequence shown here is derived from an EMBL/GenBank/DDBJ whole genome shotgun (WGS) entry which is preliminary data.</text>
</comment>
<gene>
    <name evidence="3" type="ORF">NX784_23150</name>
</gene>
<keyword evidence="2" id="KW-0732">Signal</keyword>
<organism evidence="3 4">
    <name type="scientific">Massilia pinisoli</name>
    <dbReference type="NCBI Taxonomy" id="1772194"/>
    <lineage>
        <taxon>Bacteria</taxon>
        <taxon>Pseudomonadati</taxon>
        <taxon>Pseudomonadota</taxon>
        <taxon>Betaproteobacteria</taxon>
        <taxon>Burkholderiales</taxon>
        <taxon>Oxalobacteraceae</taxon>
        <taxon>Telluria group</taxon>
        <taxon>Massilia</taxon>
    </lineage>
</organism>
<dbReference type="PROSITE" id="PS51257">
    <property type="entry name" value="PROKAR_LIPOPROTEIN"/>
    <property type="match status" value="1"/>
</dbReference>
<name>A0ABT1ZY05_9BURK</name>
<proteinExistence type="predicted"/>